<reference evidence="3 4" key="1">
    <citation type="submission" date="2019-02" db="EMBL/GenBank/DDBJ databases">
        <title>Deep-cultivation of Planctomycetes and their phenomic and genomic characterization uncovers novel biology.</title>
        <authorList>
            <person name="Wiegand S."/>
            <person name="Jogler M."/>
            <person name="Boedeker C."/>
            <person name="Pinto D."/>
            <person name="Vollmers J."/>
            <person name="Rivas-Marin E."/>
            <person name="Kohn T."/>
            <person name="Peeters S.H."/>
            <person name="Heuer A."/>
            <person name="Rast P."/>
            <person name="Oberbeckmann S."/>
            <person name="Bunk B."/>
            <person name="Jeske O."/>
            <person name="Meyerdierks A."/>
            <person name="Storesund J.E."/>
            <person name="Kallscheuer N."/>
            <person name="Luecker S."/>
            <person name="Lage O.M."/>
            <person name="Pohl T."/>
            <person name="Merkel B.J."/>
            <person name="Hornburger P."/>
            <person name="Mueller R.-W."/>
            <person name="Bruemmer F."/>
            <person name="Labrenz M."/>
            <person name="Spormann A.M."/>
            <person name="Op den Camp H."/>
            <person name="Overmann J."/>
            <person name="Amann R."/>
            <person name="Jetten M.S.M."/>
            <person name="Mascher T."/>
            <person name="Medema M.H."/>
            <person name="Devos D.P."/>
            <person name="Kaster A.-K."/>
            <person name="Ovreas L."/>
            <person name="Rohde M."/>
            <person name="Galperin M.Y."/>
            <person name="Jogler C."/>
        </authorList>
    </citation>
    <scope>NUCLEOTIDE SEQUENCE [LARGE SCALE GENOMIC DNA]</scope>
    <source>
        <strain evidence="3 4">Pan265</strain>
    </source>
</reference>
<feature type="compositionally biased region" description="Low complexity" evidence="1">
    <location>
        <begin position="250"/>
        <end position="263"/>
    </location>
</feature>
<evidence type="ECO:0000256" key="2">
    <source>
        <dbReference type="SAM" id="Phobius"/>
    </source>
</evidence>
<feature type="compositionally biased region" description="Low complexity" evidence="1">
    <location>
        <begin position="292"/>
        <end position="301"/>
    </location>
</feature>
<accession>A0A518BU42</accession>
<feature type="region of interest" description="Disordered" evidence="1">
    <location>
        <begin position="200"/>
        <end position="454"/>
    </location>
</feature>
<evidence type="ECO:0000313" key="4">
    <source>
        <dbReference type="Proteomes" id="UP000320386"/>
    </source>
</evidence>
<feature type="transmembrane region" description="Helical" evidence="2">
    <location>
        <begin position="64"/>
        <end position="83"/>
    </location>
</feature>
<proteinExistence type="predicted"/>
<gene>
    <name evidence="3" type="ORF">Pan265_03360</name>
</gene>
<dbReference type="EMBL" id="CP036280">
    <property type="protein sequence ID" value="QDU70508.1"/>
    <property type="molecule type" value="Genomic_DNA"/>
</dbReference>
<dbReference type="RefSeq" id="WP_145444663.1">
    <property type="nucleotide sequence ID" value="NZ_CP036280.1"/>
</dbReference>
<dbReference type="AlphaFoldDB" id="A0A518BU42"/>
<keyword evidence="4" id="KW-1185">Reference proteome</keyword>
<dbReference type="Proteomes" id="UP000320386">
    <property type="component" value="Chromosome"/>
</dbReference>
<name>A0A518BU42_9BACT</name>
<keyword evidence="2" id="KW-1133">Transmembrane helix</keyword>
<dbReference type="KEGG" id="mcad:Pan265_03360"/>
<keyword evidence="2" id="KW-0472">Membrane</keyword>
<evidence type="ECO:0000256" key="1">
    <source>
        <dbReference type="SAM" id="MobiDB-lite"/>
    </source>
</evidence>
<sequence>MDVERTDNPSLSAPHDRRLPGEIESSLEPWREVYQRQRSVARIVRTSVVPLLALPLAAVPSDPLVGVLLIVIVVTFWIAWCLLASRRRPCAAEVAERVDAQAETHNLLASALQFEREGSFQLFERATVARGLETLVCLSDFRLRPKPLKVPWRFGLGALALTLVLLALPSRVPEGVSSSAAVDTSGAVVVAGESALPRAGLDPVRSARQAAEPSVASGTRRDRGSSSVMSADERAEASSSGVGRTGGSGAHSSARPSSSTGSPDPSAPGSRRAADRQQERSSSASSRERRPAAGSASAGAAASGGGQSKGSSFGVTHAWKNGIRTTPGDVSALDDADSGEEDQDPDQDQQQRGGTQPSARDRNVAPSRQLGISGPKGPPGAGRGGPTPVKKSRGTSAMLLGVPTPELVEGQARPGPVKRTYRQAKAAPLDPSRVDPASMAVTEGPEDSPGKPPLERETRFMLEYLEALRASSGL</sequence>
<feature type="transmembrane region" description="Helical" evidence="2">
    <location>
        <begin position="150"/>
        <end position="168"/>
    </location>
</feature>
<protein>
    <submittedName>
        <fullName evidence="3">Uncharacterized protein</fullName>
    </submittedName>
</protein>
<feature type="compositionally biased region" description="Acidic residues" evidence="1">
    <location>
        <begin position="332"/>
        <end position="347"/>
    </location>
</feature>
<keyword evidence="2" id="KW-0812">Transmembrane</keyword>
<evidence type="ECO:0000313" key="3">
    <source>
        <dbReference type="EMBL" id="QDU70508.1"/>
    </source>
</evidence>
<organism evidence="3 4">
    <name type="scientific">Mucisphaera calidilacus</name>
    <dbReference type="NCBI Taxonomy" id="2527982"/>
    <lineage>
        <taxon>Bacteria</taxon>
        <taxon>Pseudomonadati</taxon>
        <taxon>Planctomycetota</taxon>
        <taxon>Phycisphaerae</taxon>
        <taxon>Phycisphaerales</taxon>
        <taxon>Phycisphaeraceae</taxon>
        <taxon>Mucisphaera</taxon>
    </lineage>
</organism>